<proteinExistence type="predicted"/>
<evidence type="ECO:0000256" key="1">
    <source>
        <dbReference type="SAM" id="MobiDB-lite"/>
    </source>
</evidence>
<dbReference type="Proteomes" id="UP000762676">
    <property type="component" value="Unassembled WGS sequence"/>
</dbReference>
<name>A0AAV4G9V7_9GAST</name>
<feature type="region of interest" description="Disordered" evidence="1">
    <location>
        <begin position="59"/>
        <end position="89"/>
    </location>
</feature>
<comment type="caution">
    <text evidence="2">The sequence shown here is derived from an EMBL/GenBank/DDBJ whole genome shotgun (WGS) entry which is preliminary data.</text>
</comment>
<sequence length="127" mass="14099">MGGRRWLDFLRAWTISGETRSACVHSPWGACYITACYGAQGTNPLMCGRECEQHLQKTERRPAVQGLEPPTSGCESGASTTRPRCDKDIDRLTELSTQQTRHNLSRTVFLCAITHSHHVAETHGNSD</sequence>
<evidence type="ECO:0000313" key="3">
    <source>
        <dbReference type="Proteomes" id="UP000762676"/>
    </source>
</evidence>
<dbReference type="EMBL" id="BMAT01011936">
    <property type="protein sequence ID" value="GFR82249.1"/>
    <property type="molecule type" value="Genomic_DNA"/>
</dbReference>
<protein>
    <submittedName>
        <fullName evidence="2">Uncharacterized protein</fullName>
    </submittedName>
</protein>
<accession>A0AAV4G9V7</accession>
<dbReference type="AlphaFoldDB" id="A0AAV4G9V7"/>
<keyword evidence="3" id="KW-1185">Reference proteome</keyword>
<gene>
    <name evidence="2" type="ORF">ElyMa_005945400</name>
</gene>
<evidence type="ECO:0000313" key="2">
    <source>
        <dbReference type="EMBL" id="GFR82249.1"/>
    </source>
</evidence>
<reference evidence="2 3" key="1">
    <citation type="journal article" date="2021" name="Elife">
        <title>Chloroplast acquisition without the gene transfer in kleptoplastic sea slugs, Plakobranchus ocellatus.</title>
        <authorList>
            <person name="Maeda T."/>
            <person name="Takahashi S."/>
            <person name="Yoshida T."/>
            <person name="Shimamura S."/>
            <person name="Takaki Y."/>
            <person name="Nagai Y."/>
            <person name="Toyoda A."/>
            <person name="Suzuki Y."/>
            <person name="Arimoto A."/>
            <person name="Ishii H."/>
            <person name="Satoh N."/>
            <person name="Nishiyama T."/>
            <person name="Hasebe M."/>
            <person name="Maruyama T."/>
            <person name="Minagawa J."/>
            <person name="Obokata J."/>
            <person name="Shigenobu S."/>
        </authorList>
    </citation>
    <scope>NUCLEOTIDE SEQUENCE [LARGE SCALE GENOMIC DNA]</scope>
</reference>
<feature type="compositionally biased region" description="Polar residues" evidence="1">
    <location>
        <begin position="73"/>
        <end position="82"/>
    </location>
</feature>
<organism evidence="2 3">
    <name type="scientific">Elysia marginata</name>
    <dbReference type="NCBI Taxonomy" id="1093978"/>
    <lineage>
        <taxon>Eukaryota</taxon>
        <taxon>Metazoa</taxon>
        <taxon>Spiralia</taxon>
        <taxon>Lophotrochozoa</taxon>
        <taxon>Mollusca</taxon>
        <taxon>Gastropoda</taxon>
        <taxon>Heterobranchia</taxon>
        <taxon>Euthyneura</taxon>
        <taxon>Panpulmonata</taxon>
        <taxon>Sacoglossa</taxon>
        <taxon>Placobranchoidea</taxon>
        <taxon>Plakobranchidae</taxon>
        <taxon>Elysia</taxon>
    </lineage>
</organism>